<comment type="caution">
    <text evidence="2">The sequence shown here is derived from an EMBL/GenBank/DDBJ whole genome shotgun (WGS) entry which is preliminary data.</text>
</comment>
<dbReference type="SUPFAM" id="SSF50475">
    <property type="entry name" value="FMN-binding split barrel"/>
    <property type="match status" value="1"/>
</dbReference>
<dbReference type="STRING" id="1802060.A2957_02230"/>
<reference evidence="2 3" key="1">
    <citation type="journal article" date="2016" name="Nat. Commun.">
        <title>Thousands of microbial genomes shed light on interconnected biogeochemical processes in an aquifer system.</title>
        <authorList>
            <person name="Anantharaman K."/>
            <person name="Brown C.T."/>
            <person name="Hug L.A."/>
            <person name="Sharon I."/>
            <person name="Castelle C.J."/>
            <person name="Probst A.J."/>
            <person name="Thomas B.C."/>
            <person name="Singh A."/>
            <person name="Wilkins M.J."/>
            <person name="Karaoz U."/>
            <person name="Brodie E.L."/>
            <person name="Williams K.H."/>
            <person name="Hubbard S.S."/>
            <person name="Banfield J.F."/>
        </authorList>
    </citation>
    <scope>NUCLEOTIDE SEQUENCE [LARGE SCALE GENOMIC DNA]</scope>
</reference>
<proteinExistence type="predicted"/>
<sequence>MDLKIKHAAEIIKKIEYINIASITPEGLPWNTPVYTAFDKDLNFYWFSWKKNQHSINVRNNPNVFVTIYDSTVPAGTGTGIYFEGGARELTNPKEMIVGITAGYKRSKHKVRAAREFLKSFPRRVYRFTPEKAWINGDTDIDGNYIDIREELSLNNIKKVINARFAR</sequence>
<protein>
    <recommendedName>
        <fullName evidence="1">Pyridoxamine 5'-phosphate oxidase N-terminal domain-containing protein</fullName>
    </recommendedName>
</protein>
<dbReference type="AlphaFoldDB" id="A0A1F7IP04"/>
<dbReference type="Pfam" id="PF01243">
    <property type="entry name" value="PNPOx_N"/>
    <property type="match status" value="1"/>
</dbReference>
<accession>A0A1F7IP04</accession>
<dbReference type="EMBL" id="MGAK01000007">
    <property type="protein sequence ID" value="OGK45090.1"/>
    <property type="molecule type" value="Genomic_DNA"/>
</dbReference>
<dbReference type="Gene3D" id="2.30.110.10">
    <property type="entry name" value="Electron Transport, Fmn-binding Protein, Chain A"/>
    <property type="match status" value="1"/>
</dbReference>
<dbReference type="Proteomes" id="UP000179072">
    <property type="component" value="Unassembled WGS sequence"/>
</dbReference>
<evidence type="ECO:0000313" key="2">
    <source>
        <dbReference type="EMBL" id="OGK45090.1"/>
    </source>
</evidence>
<organism evidence="2 3">
    <name type="scientific">Candidatus Roizmanbacteria bacterium RIFCSPLOWO2_01_FULL_38_11</name>
    <dbReference type="NCBI Taxonomy" id="1802060"/>
    <lineage>
        <taxon>Bacteria</taxon>
        <taxon>Candidatus Roizmaniibacteriota</taxon>
    </lineage>
</organism>
<dbReference type="InterPro" id="IPR011576">
    <property type="entry name" value="Pyridox_Oxase_N"/>
</dbReference>
<evidence type="ECO:0000313" key="3">
    <source>
        <dbReference type="Proteomes" id="UP000179072"/>
    </source>
</evidence>
<dbReference type="InterPro" id="IPR012349">
    <property type="entry name" value="Split_barrel_FMN-bd"/>
</dbReference>
<gene>
    <name evidence="2" type="ORF">A2957_02230</name>
</gene>
<evidence type="ECO:0000259" key="1">
    <source>
        <dbReference type="Pfam" id="PF01243"/>
    </source>
</evidence>
<name>A0A1F7IP04_9BACT</name>
<feature type="domain" description="Pyridoxamine 5'-phosphate oxidase N-terminal" evidence="1">
    <location>
        <begin position="7"/>
        <end position="134"/>
    </location>
</feature>